<proteinExistence type="predicted"/>
<dbReference type="InterPro" id="IPR051324">
    <property type="entry name" value="Stress/Tellurium_Resist"/>
</dbReference>
<reference evidence="2" key="1">
    <citation type="submission" date="2016-09" db="EMBL/GenBank/DDBJ databases">
        <title>Draft genome of thermotolerant cyanobacterium Desertifilum sp. strain IPPAS B-1220.</title>
        <authorList>
            <person name="Sinetova M.A."/>
            <person name="Bolakhan K."/>
            <person name="Zayadan B.K."/>
            <person name="Mironov K.S."/>
            <person name="Ustinova V."/>
            <person name="Kupriyanova E.V."/>
            <person name="Sidorov R.A."/>
            <person name="Skrypnik A.N."/>
            <person name="Gogoleva N.E."/>
            <person name="Gogolev Y.V."/>
            <person name="Los D.A."/>
        </authorList>
    </citation>
    <scope>NUCLEOTIDE SEQUENCE [LARGE SCALE GENOMIC DNA]</scope>
    <source>
        <strain evidence="2">IPPAS B-1220</strain>
    </source>
</reference>
<name>A0A1E5QG25_9CYAN</name>
<protein>
    <submittedName>
        <fullName evidence="2">Chemical-damaging agent resistance protein C</fullName>
    </submittedName>
</protein>
<dbReference type="Gene3D" id="2.60.60.30">
    <property type="entry name" value="sav2460 like domains"/>
    <property type="match status" value="1"/>
</dbReference>
<dbReference type="Pfam" id="PF02342">
    <property type="entry name" value="TerD"/>
    <property type="match status" value="1"/>
</dbReference>
<evidence type="ECO:0000313" key="2">
    <source>
        <dbReference type="EMBL" id="OEJ73524.1"/>
    </source>
</evidence>
<gene>
    <name evidence="2" type="ORF">BH720_19510</name>
</gene>
<dbReference type="PANTHER" id="PTHR32097">
    <property type="entry name" value="CAMP-BINDING PROTEIN 1-RELATED"/>
    <property type="match status" value="1"/>
</dbReference>
<dbReference type="InterPro" id="IPR003325">
    <property type="entry name" value="TerD"/>
</dbReference>
<dbReference type="CDD" id="cd06974">
    <property type="entry name" value="TerD_like"/>
    <property type="match status" value="1"/>
</dbReference>
<dbReference type="RefSeq" id="WP_069968995.1">
    <property type="nucleotide sequence ID" value="NZ_CM124774.1"/>
</dbReference>
<feature type="domain" description="TerD" evidence="1">
    <location>
        <begin position="1"/>
        <end position="186"/>
    </location>
</feature>
<dbReference type="AlphaFoldDB" id="A0A1E5QG25"/>
<dbReference type="PANTHER" id="PTHR32097:SF17">
    <property type="entry name" value="CAMP-BINDING PROTEIN 1-RELATED"/>
    <property type="match status" value="1"/>
</dbReference>
<comment type="caution">
    <text evidence="2">The sequence shown here is derived from an EMBL/GenBank/DDBJ whole genome shotgun (WGS) entry which is preliminary data.</text>
</comment>
<evidence type="ECO:0000259" key="1">
    <source>
        <dbReference type="Pfam" id="PF02342"/>
    </source>
</evidence>
<sequence>MELNQGERINLSKQALGIKQIRICLGWDIDRTDIDDDCDLDISVFMLGGNSKIPSEPYFIFYNNLQSPDGSVELLSVNCIEENEYDDEIIKIDLTRVDPKIQELVFVVTIYEAQQREQSFEQICNTYIRIYDEATKQEIVKYELKENFYEETAIKLCKLYKQGGDWCFQAVGQGTNSSLEELVTEYA</sequence>
<organism evidence="2">
    <name type="scientific">Desertifilum tharense IPPAS B-1220</name>
    <dbReference type="NCBI Taxonomy" id="1781255"/>
    <lineage>
        <taxon>Bacteria</taxon>
        <taxon>Bacillati</taxon>
        <taxon>Cyanobacteriota</taxon>
        <taxon>Cyanophyceae</taxon>
        <taxon>Desertifilales</taxon>
        <taxon>Desertifilaceae</taxon>
        <taxon>Desertifilum</taxon>
    </lineage>
</organism>
<dbReference type="EMBL" id="MJGC01000088">
    <property type="protein sequence ID" value="OEJ73524.1"/>
    <property type="molecule type" value="Genomic_DNA"/>
</dbReference>
<accession>A0A1E5QG25</accession>